<dbReference type="GO" id="GO:0006355">
    <property type="term" value="P:regulation of DNA-templated transcription"/>
    <property type="evidence" value="ECO:0007669"/>
    <property type="project" value="InterPro"/>
</dbReference>
<keyword evidence="2" id="KW-0238">DNA-binding</keyword>
<evidence type="ECO:0000313" key="2">
    <source>
        <dbReference type="EMBL" id="PUA43528.1"/>
    </source>
</evidence>
<dbReference type="AlphaFoldDB" id="A0A2T6GH99"/>
<dbReference type="SUPFAM" id="SSF47598">
    <property type="entry name" value="Ribbon-helix-helix"/>
    <property type="match status" value="1"/>
</dbReference>
<dbReference type="Proteomes" id="UP000244178">
    <property type="component" value="Unassembled WGS sequence"/>
</dbReference>
<dbReference type="RefSeq" id="WP_060840083.1">
    <property type="nucleotide sequence ID" value="NZ_PYJM01000005.1"/>
</dbReference>
<accession>A0A2T6GH99</accession>
<comment type="caution">
    <text evidence="2">The sequence shown here is derived from an EMBL/GenBank/DDBJ whole genome shotgun (WGS) entry which is preliminary data.</text>
</comment>
<proteinExistence type="predicted"/>
<dbReference type="GO" id="GO:0003677">
    <property type="term" value="F:DNA binding"/>
    <property type="evidence" value="ECO:0007669"/>
    <property type="project" value="UniProtKB-KW"/>
</dbReference>
<name>A0A2T6GH99_9PSED</name>
<dbReference type="EMBL" id="PYJM01000005">
    <property type="protein sequence ID" value="PUA43528.1"/>
    <property type="molecule type" value="Genomic_DNA"/>
</dbReference>
<protein>
    <submittedName>
        <fullName evidence="2">Arc family DNA-binding protein</fullName>
    </submittedName>
</protein>
<dbReference type="Gene3D" id="1.10.1220.10">
    <property type="entry name" value="Met repressor-like"/>
    <property type="match status" value="1"/>
</dbReference>
<dbReference type="InterPro" id="IPR005569">
    <property type="entry name" value="Arc_DNA-bd_dom"/>
</dbReference>
<evidence type="ECO:0000259" key="1">
    <source>
        <dbReference type="Pfam" id="PF03869"/>
    </source>
</evidence>
<dbReference type="Pfam" id="PF03869">
    <property type="entry name" value="Arc"/>
    <property type="match status" value="1"/>
</dbReference>
<dbReference type="InterPro" id="IPR010985">
    <property type="entry name" value="Ribbon_hlx_hlx"/>
</dbReference>
<feature type="domain" description="Arc-like DNA binding" evidence="1">
    <location>
        <begin position="5"/>
        <end position="44"/>
    </location>
</feature>
<sequence length="82" mass="9305">MCAPAQKFIVRLPGELHTQVKRIAKQENRSMNNEIVDRLEKSLVASEARSHDERLITILLGKIATLEQQIESLQMNPPESNP</sequence>
<organism evidence="2 3">
    <name type="scientific">Pseudomonas protegens</name>
    <dbReference type="NCBI Taxonomy" id="380021"/>
    <lineage>
        <taxon>Bacteria</taxon>
        <taxon>Pseudomonadati</taxon>
        <taxon>Pseudomonadota</taxon>
        <taxon>Gammaproteobacteria</taxon>
        <taxon>Pseudomonadales</taxon>
        <taxon>Pseudomonadaceae</taxon>
        <taxon>Pseudomonas</taxon>
    </lineage>
</organism>
<reference evidence="2 3" key="1">
    <citation type="submission" date="2018-03" db="EMBL/GenBank/DDBJ databases">
        <title>Draft genome sequence of the plant growth promoting rhizobacterium Pseudomonas protegens strain BNJ-SS-45 isolated from wheat (Triticum aestivum) rhizosphere.</title>
        <authorList>
            <person name="Bajpai A."/>
            <person name="Shende K."/>
            <person name="Meena N."/>
            <person name="Upadhyayula S.R."/>
            <person name="Suravajhala P."/>
            <person name="Medicherla K.M."/>
            <person name="Johri B.N."/>
        </authorList>
    </citation>
    <scope>NUCLEOTIDE SEQUENCE [LARGE SCALE GENOMIC DNA]</scope>
    <source>
        <strain evidence="2 3">BNJ-SS-45</strain>
    </source>
</reference>
<dbReference type="InterPro" id="IPR013321">
    <property type="entry name" value="Arc_rbn_hlx_hlx"/>
</dbReference>
<gene>
    <name evidence="2" type="ORF">C5U62_23185</name>
</gene>
<evidence type="ECO:0000313" key="3">
    <source>
        <dbReference type="Proteomes" id="UP000244178"/>
    </source>
</evidence>